<accession>A0A4E9F3T2</accession>
<evidence type="ECO:0000313" key="3">
    <source>
        <dbReference type="Proteomes" id="UP000006672"/>
    </source>
</evidence>
<dbReference type="GO" id="GO:0071339">
    <property type="term" value="C:MLL1 complex"/>
    <property type="evidence" value="ECO:0007669"/>
    <property type="project" value="TreeGrafter"/>
</dbReference>
<dbReference type="KEGG" id="bmy:BM_BM6636"/>
<reference evidence="1" key="2">
    <citation type="submission" date="2012-12" db="EMBL/GenBank/DDBJ databases">
        <authorList>
            <person name="Gao Y.W."/>
            <person name="Fan S.T."/>
            <person name="Sun H.T."/>
            <person name="Wang Z."/>
            <person name="Gao X.L."/>
            <person name="Li Y.G."/>
            <person name="Wang T.C."/>
            <person name="Zhang K."/>
            <person name="Xu W.W."/>
            <person name="Yu Z.J."/>
            <person name="Xia X.Z."/>
        </authorList>
    </citation>
    <scope>NUCLEOTIDE SEQUENCE</scope>
    <source>
        <strain evidence="1">FR3</strain>
    </source>
</reference>
<reference evidence="4" key="4">
    <citation type="submission" date="2019-12" db="UniProtKB">
        <authorList>
            <consortium name="WormBaseParasite"/>
        </authorList>
    </citation>
    <scope>IDENTIFICATION</scope>
</reference>
<dbReference type="Gene3D" id="1.25.10.10">
    <property type="entry name" value="Leucine-rich Repeat Variant"/>
    <property type="match status" value="1"/>
</dbReference>
<name>A0A0K0JP04_BRUMA</name>
<dbReference type="InterPro" id="IPR016024">
    <property type="entry name" value="ARM-type_fold"/>
</dbReference>
<dbReference type="InterPro" id="IPR011989">
    <property type="entry name" value="ARM-like"/>
</dbReference>
<gene>
    <name evidence="1 4 5" type="ORF">Bm6636</name>
    <name evidence="2" type="ORF">BM_BM6636</name>
    <name evidence="1" type="ORF">BM_Bm6636</name>
</gene>
<evidence type="ECO:0000313" key="2">
    <source>
        <dbReference type="EMBL" id="VIO90501.1"/>
    </source>
</evidence>
<dbReference type="PANTHER" id="PTHR16056:SF2">
    <property type="entry name" value="TESTIS-EXPRESSED PROTEIN 10"/>
    <property type="match status" value="1"/>
</dbReference>
<dbReference type="CTD" id="6096820"/>
<reference evidence="1 3" key="1">
    <citation type="journal article" date="2007" name="Science">
        <title>Draft genome of the filarial nematode parasite Brugia malayi.</title>
        <authorList>
            <person name="Ghedin E."/>
            <person name="Wang S."/>
            <person name="Spiro D."/>
            <person name="Caler E."/>
            <person name="Zhao Q."/>
            <person name="Crabtree J."/>
            <person name="Allen J.E."/>
            <person name="Delcher A.L."/>
            <person name="Guiliano D.B."/>
            <person name="Miranda-Saavedra D."/>
            <person name="Angiuoli S.V."/>
            <person name="Creasy T."/>
            <person name="Amedeo P."/>
            <person name="Haas B."/>
            <person name="El-Sayed N.M."/>
            <person name="Wortman J.R."/>
            <person name="Feldblyum T."/>
            <person name="Tallon L."/>
            <person name="Schatz M."/>
            <person name="Shumway M."/>
            <person name="Koo H."/>
            <person name="Salzberg S.L."/>
            <person name="Schobel S."/>
            <person name="Pertea M."/>
            <person name="Pop M."/>
            <person name="White O."/>
            <person name="Barton G.J."/>
            <person name="Carlow C.K."/>
            <person name="Crawford M.J."/>
            <person name="Daub J."/>
            <person name="Dimmic M.W."/>
            <person name="Estes C.F."/>
            <person name="Foster J.M."/>
            <person name="Ganatra M."/>
            <person name="Gregory W.F."/>
            <person name="Johnson N.M."/>
            <person name="Jin J."/>
            <person name="Komuniecki R."/>
            <person name="Korf I."/>
            <person name="Kumar S."/>
            <person name="Laney S."/>
            <person name="Li B.W."/>
            <person name="Li W."/>
            <person name="Lindblom T.H."/>
            <person name="Lustigman S."/>
            <person name="Ma D."/>
            <person name="Maina C.V."/>
            <person name="Martin D.M."/>
            <person name="McCarter J.P."/>
            <person name="McReynolds L."/>
            <person name="Mitreva M."/>
            <person name="Nutman T.B."/>
            <person name="Parkinson J."/>
            <person name="Peregrin-Alvarez J.M."/>
            <person name="Poole C."/>
            <person name="Ren Q."/>
            <person name="Saunders L."/>
            <person name="Sluder A.E."/>
            <person name="Smith K."/>
            <person name="Stanke M."/>
            <person name="Unnasch T.R."/>
            <person name="Ware J."/>
            <person name="Wei A.D."/>
            <person name="Weil G."/>
            <person name="Williams D.J."/>
            <person name="Zhang Y."/>
            <person name="Williams S.A."/>
            <person name="Fraser-Liggett C."/>
            <person name="Slatko B."/>
            <person name="Blaxter M.L."/>
            <person name="Scott A.L."/>
        </authorList>
    </citation>
    <scope>NUCLEOTIDE SEQUENCE</scope>
    <source>
        <strain evidence="1 3">FR3</strain>
    </source>
</reference>
<evidence type="ECO:0000313" key="1">
    <source>
        <dbReference type="EMBL" id="CTP81230.1"/>
    </source>
</evidence>
<dbReference type="OrthoDB" id="361362at2759"/>
<dbReference type="WormBase" id="Bm6636">
    <property type="protein sequence ID" value="BM03922"/>
    <property type="gene ID" value="WBGene00226897"/>
</dbReference>
<dbReference type="GeneID" id="6096820"/>
<dbReference type="STRING" id="6279.A0A0K0JP04"/>
<dbReference type="AlphaFoldDB" id="A0A0K0JP04"/>
<organism evidence="1">
    <name type="scientific">Brugia malayi</name>
    <name type="common">Filarial nematode worm</name>
    <dbReference type="NCBI Taxonomy" id="6279"/>
    <lineage>
        <taxon>Eukaryota</taxon>
        <taxon>Metazoa</taxon>
        <taxon>Ecdysozoa</taxon>
        <taxon>Nematoda</taxon>
        <taxon>Chromadorea</taxon>
        <taxon>Rhabditida</taxon>
        <taxon>Spirurina</taxon>
        <taxon>Spiruromorpha</taxon>
        <taxon>Filarioidea</taxon>
        <taxon>Onchocercidae</taxon>
        <taxon>Brugia</taxon>
    </lineage>
</organism>
<keyword evidence="3" id="KW-1185">Reference proteome</keyword>
<sequence length="381" mass="42682">MGKKKKDFPKIKLKVGKKLKKTTATDTRIQSKKVVLVEQLTKSDNHCLSHRGLSLEELCRQLGHYNLNIRRDSVIGVKQLLSSHPELISKYLHVLIPAVGRLIACDKSDSSFHAQLRSLLELLCTTNASTISSHFTLLMAHTLRALTHLRMGVRIYALTILTLIMRTYPGLCRNSTDLFDSFVEFLNSKRIPANKKLLLDGVHAFLQAFLVEECATIGPLHVASFSIRNKHHTNINLASTTHPLIDFCVLGSQPQQSSKSSLYSPEKFLLALSGIVSLFLMSASEEDSSANEKEWAEIFGVLNKVLLQIRASSQTTQFEEELKKILSGINSLLKKGNLSQRIHTLLHKLNLPNDRLIRKRQKMISDSQLPSLGMCSTTIIP</sequence>
<dbReference type="FunCoup" id="A0A0K0JP04">
    <property type="interactions" value="158"/>
</dbReference>
<dbReference type="RefSeq" id="XP_001893365.1">
    <property type="nucleotide sequence ID" value="XM_001893330.1"/>
</dbReference>
<dbReference type="PANTHER" id="PTHR16056">
    <property type="entry name" value="REGULATOR OF MICROTUBULE DYNAMICS PROTEIN"/>
    <property type="match status" value="1"/>
</dbReference>
<evidence type="ECO:0000313" key="4">
    <source>
        <dbReference type="WBParaSite" id="Bm6636.1"/>
    </source>
</evidence>
<evidence type="ECO:0000313" key="5">
    <source>
        <dbReference type="WormBase" id="Bm6636"/>
    </source>
</evidence>
<accession>A0A0K0JP04</accession>
<proteinExistence type="predicted"/>
<dbReference type="SUPFAM" id="SSF48371">
    <property type="entry name" value="ARM repeat"/>
    <property type="match status" value="1"/>
</dbReference>
<dbReference type="EMBL" id="CAAKNF010000192">
    <property type="protein sequence ID" value="VIO90501.1"/>
    <property type="molecule type" value="Genomic_DNA"/>
</dbReference>
<dbReference type="WBParaSite" id="Bm6636.1">
    <property type="protein sequence ID" value="Bm6636.1"/>
    <property type="gene ID" value="WBGene00226897"/>
</dbReference>
<dbReference type="Proteomes" id="UP000006672">
    <property type="component" value="Unassembled WGS sequence"/>
</dbReference>
<protein>
    <submittedName>
        <fullName evidence="1 4">Bm6636</fullName>
    </submittedName>
</protein>
<reference evidence="2" key="3">
    <citation type="submission" date="2019-04" db="EMBL/GenBank/DDBJ databases">
        <authorList>
            <person name="Howe K."/>
            <person name="Paulini M."/>
            <person name="Williams G."/>
        </authorList>
    </citation>
    <scope>NUCLEOTIDE SEQUENCE [LARGE SCALE GENOMIC DNA]</scope>
    <source>
        <strain evidence="2">FR3</strain>
    </source>
</reference>
<dbReference type="EMBL" id="LN856952">
    <property type="protein sequence ID" value="CTP81230.1"/>
    <property type="molecule type" value="Genomic_DNA"/>
</dbReference>
<dbReference type="OMA" id="GHYNINV"/>